<evidence type="ECO:0000256" key="4">
    <source>
        <dbReference type="ARBA" id="ARBA00022691"/>
    </source>
</evidence>
<keyword evidence="4 6" id="KW-0949">S-adenosyl-L-methionine</keyword>
<dbReference type="FunFam" id="3.40.50.150:FF:000116">
    <property type="entry name" value="probable protein arginine N-methyltransferase 1"/>
    <property type="match status" value="1"/>
</dbReference>
<protein>
    <submittedName>
        <fullName evidence="9">Protein arginine N-methyltransferase</fullName>
    </submittedName>
</protein>
<keyword evidence="3 6" id="KW-0808">Transferase</keyword>
<dbReference type="Proteomes" id="UP000316726">
    <property type="component" value="Chromosome 7"/>
</dbReference>
<dbReference type="STRING" id="1764295.A0A5B8MNW8"/>
<accession>A0A5B8MNW8</accession>
<dbReference type="CDD" id="cd02440">
    <property type="entry name" value="AdoMet_MTases"/>
    <property type="match status" value="1"/>
</dbReference>
<dbReference type="PANTHER" id="PTHR11006:SF53">
    <property type="entry name" value="PROTEIN ARGININE N-METHYLTRANSFERASE 3"/>
    <property type="match status" value="1"/>
</dbReference>
<comment type="subcellular location">
    <subcellularLocation>
        <location evidence="1">Nucleus</location>
    </subcellularLocation>
</comment>
<dbReference type="GO" id="GO:0016274">
    <property type="term" value="F:protein-arginine N-methyltransferase activity"/>
    <property type="evidence" value="ECO:0007669"/>
    <property type="project" value="InterPro"/>
</dbReference>
<dbReference type="Gene3D" id="2.70.160.11">
    <property type="entry name" value="Hnrnp arginine n-methyltransferase1"/>
    <property type="match status" value="1"/>
</dbReference>
<dbReference type="PANTHER" id="PTHR11006">
    <property type="entry name" value="PROTEIN ARGININE N-METHYLTRANSFERASE"/>
    <property type="match status" value="1"/>
</dbReference>
<evidence type="ECO:0000256" key="5">
    <source>
        <dbReference type="ARBA" id="ARBA00023242"/>
    </source>
</evidence>
<feature type="domain" description="Methyltransferase" evidence="7">
    <location>
        <begin position="67"/>
        <end position="164"/>
    </location>
</feature>
<keyword evidence="5" id="KW-0539">Nucleus</keyword>
<dbReference type="FunFam" id="2.70.160.11:FF:000001">
    <property type="entry name" value="Blast:Protein arginine N-methyltransferase 1"/>
    <property type="match status" value="1"/>
</dbReference>
<dbReference type="Pfam" id="PF22528">
    <property type="entry name" value="PRMT_C"/>
    <property type="match status" value="1"/>
</dbReference>
<dbReference type="InterPro" id="IPR025799">
    <property type="entry name" value="Arg_MeTrfase"/>
</dbReference>
<evidence type="ECO:0000256" key="2">
    <source>
        <dbReference type="ARBA" id="ARBA00022603"/>
    </source>
</evidence>
<evidence type="ECO:0000259" key="8">
    <source>
        <dbReference type="Pfam" id="PF22528"/>
    </source>
</evidence>
<dbReference type="InterPro" id="IPR029063">
    <property type="entry name" value="SAM-dependent_MTases_sf"/>
</dbReference>
<dbReference type="GO" id="GO:0005634">
    <property type="term" value="C:nucleus"/>
    <property type="evidence" value="ECO:0007669"/>
    <property type="project" value="UniProtKB-SubCell"/>
</dbReference>
<feature type="domain" description="Protein arginine N-methyltransferase" evidence="8">
    <location>
        <begin position="172"/>
        <end position="332"/>
    </location>
</feature>
<evidence type="ECO:0000256" key="1">
    <source>
        <dbReference type="ARBA" id="ARBA00004123"/>
    </source>
</evidence>
<evidence type="ECO:0000256" key="6">
    <source>
        <dbReference type="PROSITE-ProRule" id="PRU01015"/>
    </source>
</evidence>
<dbReference type="AlphaFoldDB" id="A0A5B8MNW8"/>
<dbReference type="InterPro" id="IPR041698">
    <property type="entry name" value="Methyltransf_25"/>
</dbReference>
<gene>
    <name evidence="9" type="ORF">A3770_07p47340</name>
</gene>
<dbReference type="SUPFAM" id="SSF53335">
    <property type="entry name" value="S-adenosyl-L-methionine-dependent methyltransferases"/>
    <property type="match status" value="1"/>
</dbReference>
<keyword evidence="10" id="KW-1185">Reference proteome</keyword>
<evidence type="ECO:0000313" key="9">
    <source>
        <dbReference type="EMBL" id="QDZ22216.1"/>
    </source>
</evidence>
<dbReference type="EMBL" id="CP031040">
    <property type="protein sequence ID" value="QDZ22216.1"/>
    <property type="molecule type" value="Genomic_DNA"/>
</dbReference>
<sequence length="346" mass="39274">MASMEMSGTKGGVEGEESGKAMTSKDYYFDSYSHFGIHEEMLKDEVRTSEYKRAIEFNKQNIEGKVVLDIGCGTGILSLFCAKVGAKAVYAIDCSEIANYAKLIVKENGYEDVITVIKGKVEEIELPVDKVDVIVSEWMGYFLFYESMLDTVIHARDKWLKPGGIMLPDYLTLNLVGIEDAEYKREKLDFWDNVYGYSMKCIKEVAITEPLVDVVDSQQICTGVQLLREVKVPEYSVEDCTFTSPFELTATRNDYIHALVAYFDTTFSTGHKANMFSTSPQAQQTHWKQTVFYLPDEITICEGEKLTGTLSCKPNASNRRDLDITITYNHNGKWQQAKGQMEYKMR</sequence>
<dbReference type="OrthoDB" id="7848332at2759"/>
<dbReference type="GO" id="GO:0042054">
    <property type="term" value="F:histone methyltransferase activity"/>
    <property type="evidence" value="ECO:0007669"/>
    <property type="project" value="TreeGrafter"/>
</dbReference>
<name>A0A5B8MNW8_9CHLO</name>
<dbReference type="GO" id="GO:0032259">
    <property type="term" value="P:methylation"/>
    <property type="evidence" value="ECO:0007669"/>
    <property type="project" value="UniProtKB-KW"/>
</dbReference>
<dbReference type="Pfam" id="PF13649">
    <property type="entry name" value="Methyltransf_25"/>
    <property type="match status" value="1"/>
</dbReference>
<reference evidence="9 10" key="1">
    <citation type="submission" date="2018-07" db="EMBL/GenBank/DDBJ databases">
        <title>The complete nuclear genome of the prasinophyte Chloropicon primus (CCMP1205).</title>
        <authorList>
            <person name="Pombert J.-F."/>
            <person name="Otis C."/>
            <person name="Turmel M."/>
            <person name="Lemieux C."/>
        </authorList>
    </citation>
    <scope>NUCLEOTIDE SEQUENCE [LARGE SCALE GENOMIC DNA]</scope>
    <source>
        <strain evidence="9 10">CCMP1205</strain>
    </source>
</reference>
<evidence type="ECO:0000256" key="3">
    <source>
        <dbReference type="ARBA" id="ARBA00022679"/>
    </source>
</evidence>
<organism evidence="9 10">
    <name type="scientific">Chloropicon primus</name>
    <dbReference type="NCBI Taxonomy" id="1764295"/>
    <lineage>
        <taxon>Eukaryota</taxon>
        <taxon>Viridiplantae</taxon>
        <taxon>Chlorophyta</taxon>
        <taxon>Chloropicophyceae</taxon>
        <taxon>Chloropicales</taxon>
        <taxon>Chloropicaceae</taxon>
        <taxon>Chloropicon</taxon>
    </lineage>
</organism>
<evidence type="ECO:0000313" key="10">
    <source>
        <dbReference type="Proteomes" id="UP000316726"/>
    </source>
</evidence>
<proteinExistence type="predicted"/>
<dbReference type="Gene3D" id="3.40.50.150">
    <property type="entry name" value="Vaccinia Virus protein VP39"/>
    <property type="match status" value="1"/>
</dbReference>
<dbReference type="PROSITE" id="PS51678">
    <property type="entry name" value="SAM_MT_PRMT"/>
    <property type="match status" value="1"/>
</dbReference>
<dbReference type="InterPro" id="IPR055135">
    <property type="entry name" value="PRMT_dom"/>
</dbReference>
<keyword evidence="2 6" id="KW-0489">Methyltransferase</keyword>
<evidence type="ECO:0000259" key="7">
    <source>
        <dbReference type="Pfam" id="PF13649"/>
    </source>
</evidence>